<dbReference type="InterPro" id="IPR016181">
    <property type="entry name" value="Acyl_CoA_acyltransferase"/>
</dbReference>
<comment type="caution">
    <text evidence="2">The sequence shown here is derived from an EMBL/GenBank/DDBJ whole genome shotgun (WGS) entry which is preliminary data.</text>
</comment>
<evidence type="ECO:0000259" key="1">
    <source>
        <dbReference type="PROSITE" id="PS51186"/>
    </source>
</evidence>
<dbReference type="CDD" id="cd04301">
    <property type="entry name" value="NAT_SF"/>
    <property type="match status" value="1"/>
</dbReference>
<dbReference type="AlphaFoldDB" id="A0A1Y4SVE5"/>
<gene>
    <name evidence="2" type="ORF">B5E75_08685</name>
</gene>
<dbReference type="Proteomes" id="UP000195305">
    <property type="component" value="Unassembled WGS sequence"/>
</dbReference>
<dbReference type="EMBL" id="NFLJ01000023">
    <property type="protein sequence ID" value="OUQ33885.1"/>
    <property type="molecule type" value="Genomic_DNA"/>
</dbReference>
<dbReference type="OrthoDB" id="6382410at2"/>
<dbReference type="Gene3D" id="3.40.630.30">
    <property type="match status" value="1"/>
</dbReference>
<name>A0A1Y4SVE5_9FIRM</name>
<proteinExistence type="predicted"/>
<feature type="domain" description="N-acetyltransferase" evidence="1">
    <location>
        <begin position="3"/>
        <end position="168"/>
    </location>
</feature>
<dbReference type="InterPro" id="IPR000182">
    <property type="entry name" value="GNAT_dom"/>
</dbReference>
<organism evidence="2 3">
    <name type="scientific">Massilimicrobiota timonensis</name>
    <dbReference type="NCBI Taxonomy" id="1776392"/>
    <lineage>
        <taxon>Bacteria</taxon>
        <taxon>Bacillati</taxon>
        <taxon>Bacillota</taxon>
        <taxon>Erysipelotrichia</taxon>
        <taxon>Erysipelotrichales</taxon>
        <taxon>Erysipelotrichaceae</taxon>
        <taxon>Massilimicrobiota</taxon>
    </lineage>
</organism>
<accession>A0A1Y4SVE5</accession>
<protein>
    <recommendedName>
        <fullName evidence="1">N-acetyltransferase domain-containing protein</fullName>
    </recommendedName>
</protein>
<dbReference type="PROSITE" id="PS51186">
    <property type="entry name" value="GNAT"/>
    <property type="match status" value="1"/>
</dbReference>
<evidence type="ECO:0000313" key="3">
    <source>
        <dbReference type="Proteomes" id="UP000195305"/>
    </source>
</evidence>
<dbReference type="RefSeq" id="WP_087358425.1">
    <property type="nucleotide sequence ID" value="NZ_NFLJ01000023.1"/>
</dbReference>
<dbReference type="GO" id="GO:0016747">
    <property type="term" value="F:acyltransferase activity, transferring groups other than amino-acyl groups"/>
    <property type="evidence" value="ECO:0007669"/>
    <property type="project" value="InterPro"/>
</dbReference>
<sequence length="169" mass="19966">MSYQLQKAHPQDVPVIFEMILERDQWMKEKGITQWQDTHYLDIFPLSYYQQEQEKGNLFVLTDNKHNIIASAVVHDYDSNWHDHQPALYIHRLVSRPHLQGGSYFLKRIEDYARQLGKHYIRLDSMTSNQPLTQYYQKHGFIAVGECEEGLYQGTLRQKAISPQKRVSA</sequence>
<dbReference type="Pfam" id="PF00583">
    <property type="entry name" value="Acetyltransf_1"/>
    <property type="match status" value="1"/>
</dbReference>
<evidence type="ECO:0000313" key="2">
    <source>
        <dbReference type="EMBL" id="OUQ33885.1"/>
    </source>
</evidence>
<dbReference type="SUPFAM" id="SSF55729">
    <property type="entry name" value="Acyl-CoA N-acyltransferases (Nat)"/>
    <property type="match status" value="1"/>
</dbReference>
<reference evidence="2 3" key="1">
    <citation type="journal article" date="2018" name="BMC Genomics">
        <title>Whole genome sequencing and function prediction of 133 gut anaerobes isolated from chicken caecum in pure cultures.</title>
        <authorList>
            <person name="Medvecky M."/>
            <person name="Cejkova D."/>
            <person name="Polansky O."/>
            <person name="Karasova D."/>
            <person name="Kubasova T."/>
            <person name="Cizek A."/>
            <person name="Rychlik I."/>
        </authorList>
    </citation>
    <scope>NUCLEOTIDE SEQUENCE [LARGE SCALE GENOMIC DNA]</scope>
    <source>
        <strain evidence="2 3">An13</strain>
    </source>
</reference>
<keyword evidence="3" id="KW-1185">Reference proteome</keyword>